<feature type="compositionally biased region" description="Polar residues" evidence="1">
    <location>
        <begin position="37"/>
        <end position="49"/>
    </location>
</feature>
<organism evidence="3 4">
    <name type="scientific">Nocardioides jejuensis</name>
    <dbReference type="NCBI Taxonomy" id="2502782"/>
    <lineage>
        <taxon>Bacteria</taxon>
        <taxon>Bacillati</taxon>
        <taxon>Actinomycetota</taxon>
        <taxon>Actinomycetes</taxon>
        <taxon>Propionibacteriales</taxon>
        <taxon>Nocardioidaceae</taxon>
        <taxon>Nocardioides</taxon>
    </lineage>
</organism>
<feature type="signal peptide" evidence="2">
    <location>
        <begin position="1"/>
        <end position="17"/>
    </location>
</feature>
<comment type="caution">
    <text evidence="3">The sequence shown here is derived from an EMBL/GenBank/DDBJ whole genome shotgun (WGS) entry which is preliminary data.</text>
</comment>
<keyword evidence="4" id="KW-1185">Reference proteome</keyword>
<dbReference type="EMBL" id="SJZJ01000002">
    <property type="protein sequence ID" value="TCJ30785.1"/>
    <property type="molecule type" value="Genomic_DNA"/>
</dbReference>
<evidence type="ECO:0008006" key="5">
    <source>
        <dbReference type="Google" id="ProtNLM"/>
    </source>
</evidence>
<gene>
    <name evidence="3" type="ORF">EPD65_01745</name>
</gene>
<proteinExistence type="predicted"/>
<evidence type="ECO:0000256" key="1">
    <source>
        <dbReference type="SAM" id="MobiDB-lite"/>
    </source>
</evidence>
<evidence type="ECO:0000313" key="3">
    <source>
        <dbReference type="EMBL" id="TCJ30785.1"/>
    </source>
</evidence>
<name>A0A4R1CK58_9ACTN</name>
<dbReference type="Proteomes" id="UP000295453">
    <property type="component" value="Unassembled WGS sequence"/>
</dbReference>
<keyword evidence="2" id="KW-0732">Signal</keyword>
<accession>A0A4R1CK58</accession>
<protein>
    <recommendedName>
        <fullName evidence="5">Sensor domain-containing protein</fullName>
    </recommendedName>
</protein>
<sequence length="225" mass="23885">MHRSSLLGLLVALLVTAACNPAEDPTATSPGAGINEPSMSPSVFPSPNDVTDGPSASGGSYVPWEAIVDEATGIRFVTSSRMGSAESRKPRIQQQGTQTARYYEGGDLRFPDRLGMNVAIFPEDPRSAREVAQQSRSLAATAFSADGEVSPVGPVIHRPTAHEDAYNYELAIDLGHGAGLPALFTAVRCDTGTVLLETLAFGTTPNRRQLAKFHDAFRDGVRCPT</sequence>
<feature type="region of interest" description="Disordered" evidence="1">
    <location>
        <begin position="26"/>
        <end position="57"/>
    </location>
</feature>
<evidence type="ECO:0000313" key="4">
    <source>
        <dbReference type="Proteomes" id="UP000295453"/>
    </source>
</evidence>
<dbReference type="RefSeq" id="WP_131581359.1">
    <property type="nucleotide sequence ID" value="NZ_SJZJ01000002.1"/>
</dbReference>
<reference evidence="3 4" key="1">
    <citation type="submission" date="2019-03" db="EMBL/GenBank/DDBJ databases">
        <authorList>
            <person name="Kim M.K.M."/>
        </authorList>
    </citation>
    <scope>NUCLEOTIDE SEQUENCE [LARGE SCALE GENOMIC DNA]</scope>
    <source>
        <strain evidence="3 4">18JY15-6</strain>
    </source>
</reference>
<feature type="chain" id="PRO_5039627536" description="Sensor domain-containing protein" evidence="2">
    <location>
        <begin position="18"/>
        <end position="225"/>
    </location>
</feature>
<evidence type="ECO:0000256" key="2">
    <source>
        <dbReference type="SAM" id="SignalP"/>
    </source>
</evidence>
<dbReference type="PROSITE" id="PS51257">
    <property type="entry name" value="PROKAR_LIPOPROTEIN"/>
    <property type="match status" value="1"/>
</dbReference>
<dbReference type="AlphaFoldDB" id="A0A4R1CK58"/>